<dbReference type="GO" id="GO:0008270">
    <property type="term" value="F:zinc ion binding"/>
    <property type="evidence" value="ECO:0007669"/>
    <property type="project" value="UniProtKB-UniRule"/>
</dbReference>
<keyword evidence="12" id="KW-1185">Reference proteome</keyword>
<evidence type="ECO:0000313" key="12">
    <source>
        <dbReference type="Proteomes" id="UP001147733"/>
    </source>
</evidence>
<feature type="domain" description="Alpha-carbonic anhydrase" evidence="10">
    <location>
        <begin position="35"/>
        <end position="284"/>
    </location>
</feature>
<proteinExistence type="inferred from homology"/>
<dbReference type="PROSITE" id="PS51144">
    <property type="entry name" value="ALPHA_CA_2"/>
    <property type="match status" value="1"/>
</dbReference>
<keyword evidence="9" id="KW-0732">Signal</keyword>
<dbReference type="PROSITE" id="PS00162">
    <property type="entry name" value="ALPHA_CA_1"/>
    <property type="match status" value="1"/>
</dbReference>
<evidence type="ECO:0000256" key="4">
    <source>
        <dbReference type="ARBA" id="ARBA00012925"/>
    </source>
</evidence>
<evidence type="ECO:0000256" key="1">
    <source>
        <dbReference type="ARBA" id="ARBA00001947"/>
    </source>
</evidence>
<dbReference type="InterPro" id="IPR001148">
    <property type="entry name" value="CA_dom"/>
</dbReference>
<comment type="cofactor">
    <cofactor evidence="1 9">
        <name>Zn(2+)</name>
        <dbReference type="ChEBI" id="CHEBI:29105"/>
    </cofactor>
</comment>
<dbReference type="InterPro" id="IPR018338">
    <property type="entry name" value="Carbonic_anhydrase_a-class_CS"/>
</dbReference>
<comment type="caution">
    <text evidence="11">The sequence shown here is derived from an EMBL/GenBank/DDBJ whole genome shotgun (WGS) entry which is preliminary data.</text>
</comment>
<dbReference type="AlphaFoldDB" id="A0A9W9TQN3"/>
<keyword evidence="7 9" id="KW-0456">Lyase</keyword>
<reference evidence="11" key="2">
    <citation type="journal article" date="2023" name="IMA Fungus">
        <title>Comparative genomic study of the Penicillium genus elucidates a diverse pangenome and 15 lateral gene transfer events.</title>
        <authorList>
            <person name="Petersen C."/>
            <person name="Sorensen T."/>
            <person name="Nielsen M.R."/>
            <person name="Sondergaard T.E."/>
            <person name="Sorensen J.L."/>
            <person name="Fitzpatrick D.A."/>
            <person name="Frisvad J.C."/>
            <person name="Nielsen K.L."/>
        </authorList>
    </citation>
    <scope>NUCLEOTIDE SEQUENCE</scope>
    <source>
        <strain evidence="11">IBT 23319</strain>
    </source>
</reference>
<dbReference type="Pfam" id="PF00194">
    <property type="entry name" value="Carb_anhydrase"/>
    <property type="match status" value="1"/>
</dbReference>
<dbReference type="OrthoDB" id="429145at2759"/>
<dbReference type="GO" id="GO:0004089">
    <property type="term" value="F:carbonate dehydratase activity"/>
    <property type="evidence" value="ECO:0007669"/>
    <property type="project" value="UniProtKB-UniRule"/>
</dbReference>
<gene>
    <name evidence="11" type="ORF">N7469_005265</name>
</gene>
<dbReference type="Proteomes" id="UP001147733">
    <property type="component" value="Unassembled WGS sequence"/>
</dbReference>
<organism evidence="11 12">
    <name type="scientific">Penicillium citrinum</name>
    <dbReference type="NCBI Taxonomy" id="5077"/>
    <lineage>
        <taxon>Eukaryota</taxon>
        <taxon>Fungi</taxon>
        <taxon>Dikarya</taxon>
        <taxon>Ascomycota</taxon>
        <taxon>Pezizomycotina</taxon>
        <taxon>Eurotiomycetes</taxon>
        <taxon>Eurotiomycetidae</taxon>
        <taxon>Eurotiales</taxon>
        <taxon>Aspergillaceae</taxon>
        <taxon>Penicillium</taxon>
    </lineage>
</organism>
<dbReference type="InterPro" id="IPR023561">
    <property type="entry name" value="Carbonic_anhydrase_a-class"/>
</dbReference>
<comment type="function">
    <text evidence="2 9">Reversible hydration of carbon dioxide.</text>
</comment>
<evidence type="ECO:0000256" key="2">
    <source>
        <dbReference type="ARBA" id="ARBA00002904"/>
    </source>
</evidence>
<keyword evidence="6 9" id="KW-0862">Zinc</keyword>
<dbReference type="RefSeq" id="XP_056500999.1">
    <property type="nucleotide sequence ID" value="XM_056644185.1"/>
</dbReference>
<evidence type="ECO:0000259" key="10">
    <source>
        <dbReference type="PROSITE" id="PS51144"/>
    </source>
</evidence>
<dbReference type="EMBL" id="JAPQKT010000004">
    <property type="protein sequence ID" value="KAJ5233499.1"/>
    <property type="molecule type" value="Genomic_DNA"/>
</dbReference>
<dbReference type="SMART" id="SM01057">
    <property type="entry name" value="Carb_anhydrase"/>
    <property type="match status" value="1"/>
</dbReference>
<comment type="catalytic activity">
    <reaction evidence="8 9">
        <text>hydrogencarbonate + H(+) = CO2 + H2O</text>
        <dbReference type="Rhea" id="RHEA:10748"/>
        <dbReference type="ChEBI" id="CHEBI:15377"/>
        <dbReference type="ChEBI" id="CHEBI:15378"/>
        <dbReference type="ChEBI" id="CHEBI:16526"/>
        <dbReference type="ChEBI" id="CHEBI:17544"/>
        <dbReference type="EC" id="4.2.1.1"/>
    </reaction>
</comment>
<comment type="similarity">
    <text evidence="3 9">Belongs to the alpha-carbonic anhydrase family.</text>
</comment>
<reference evidence="11" key="1">
    <citation type="submission" date="2022-11" db="EMBL/GenBank/DDBJ databases">
        <authorList>
            <person name="Petersen C."/>
        </authorList>
    </citation>
    <scope>NUCLEOTIDE SEQUENCE</scope>
    <source>
        <strain evidence="11">IBT 23319</strain>
    </source>
</reference>
<evidence type="ECO:0000256" key="5">
    <source>
        <dbReference type="ARBA" id="ARBA00022723"/>
    </source>
</evidence>
<dbReference type="Gene3D" id="3.10.200.10">
    <property type="entry name" value="Alpha carbonic anhydrase"/>
    <property type="match status" value="1"/>
</dbReference>
<dbReference type="CDD" id="cd03124">
    <property type="entry name" value="alpha_CA_prokaryotic_like"/>
    <property type="match status" value="1"/>
</dbReference>
<accession>A0A9W9TQN3</accession>
<dbReference type="PANTHER" id="PTHR18952">
    <property type="entry name" value="CARBONIC ANHYDRASE"/>
    <property type="match status" value="1"/>
</dbReference>
<dbReference type="SUPFAM" id="SSF51069">
    <property type="entry name" value="Carbonic anhydrase"/>
    <property type="match status" value="1"/>
</dbReference>
<dbReference type="PANTHER" id="PTHR18952:SF265">
    <property type="entry name" value="CARBONIC ANHYDRASE"/>
    <property type="match status" value="1"/>
</dbReference>
<name>A0A9W9TQN3_PENCI</name>
<evidence type="ECO:0000256" key="8">
    <source>
        <dbReference type="ARBA" id="ARBA00048348"/>
    </source>
</evidence>
<dbReference type="InterPro" id="IPR036398">
    <property type="entry name" value="CA_dom_sf"/>
</dbReference>
<dbReference type="InterPro" id="IPR041891">
    <property type="entry name" value="Alpha_CA_prokaryot-like"/>
</dbReference>
<dbReference type="EC" id="4.2.1.1" evidence="4 9"/>
<evidence type="ECO:0000256" key="9">
    <source>
        <dbReference type="RuleBase" id="RU367011"/>
    </source>
</evidence>
<evidence type="ECO:0000256" key="6">
    <source>
        <dbReference type="ARBA" id="ARBA00022833"/>
    </source>
</evidence>
<keyword evidence="5 9" id="KW-0479">Metal-binding</keyword>
<evidence type="ECO:0000313" key="11">
    <source>
        <dbReference type="EMBL" id="KAJ5233499.1"/>
    </source>
</evidence>
<sequence length="284" mass="31350">MRVFTLVFSLLITVATSQTHDDGAETINNSPGHSSSFGYTGLEGPLNWYGLDRKHNGLCAKGRYQSPININSEIHSGRGGISIQIPSASADFENLGTTVEVALSNGLLFTPTGRYNLAQFHFHTPSEHRIHEEEYPLEVHFVFKNPAGRVAVVGFVFEITENRRGNALFENIFSQVHKIASPGTSVRLNRLMFGDLAAHLESNPVYQYSGSLTTPPCTEGVSWFVSSKPLALSTKMFNAIKHVLKFNARYTQNALGEKNLLEVAASELDLASPELHEPVKHELR</sequence>
<evidence type="ECO:0000256" key="3">
    <source>
        <dbReference type="ARBA" id="ARBA00010718"/>
    </source>
</evidence>
<dbReference type="GeneID" id="81383352"/>
<feature type="chain" id="PRO_5041012008" description="Carbonic anhydrase" evidence="9">
    <location>
        <begin position="18"/>
        <end position="284"/>
    </location>
</feature>
<evidence type="ECO:0000256" key="7">
    <source>
        <dbReference type="ARBA" id="ARBA00023239"/>
    </source>
</evidence>
<feature type="signal peptide" evidence="9">
    <location>
        <begin position="1"/>
        <end position="17"/>
    </location>
</feature>
<protein>
    <recommendedName>
        <fullName evidence="4 9">Carbonic anhydrase</fullName>
        <ecNumber evidence="4 9">4.2.1.1</ecNumber>
    </recommendedName>
</protein>